<dbReference type="Proteomes" id="UP000235116">
    <property type="component" value="Chromosome"/>
</dbReference>
<evidence type="ECO:0000256" key="5">
    <source>
        <dbReference type="ARBA" id="ARBA00023136"/>
    </source>
</evidence>
<dbReference type="Pfam" id="PF09976">
    <property type="entry name" value="TPR_21"/>
    <property type="match status" value="1"/>
</dbReference>
<dbReference type="RefSeq" id="WP_101893239.1">
    <property type="nucleotide sequence ID" value="NZ_CP022684.1"/>
</dbReference>
<dbReference type="EMBL" id="CP022684">
    <property type="protein sequence ID" value="AUM11901.1"/>
    <property type="molecule type" value="Genomic_DNA"/>
</dbReference>
<evidence type="ECO:0000313" key="12">
    <source>
        <dbReference type="EMBL" id="AUM11901.1"/>
    </source>
</evidence>
<keyword evidence="2" id="KW-1003">Cell membrane</keyword>
<proteinExistence type="inferred from homology"/>
<keyword evidence="9" id="KW-0802">TPR repeat</keyword>
<keyword evidence="4 10" id="KW-1133">Transmembrane helix</keyword>
<evidence type="ECO:0000313" key="13">
    <source>
        <dbReference type="Proteomes" id="UP000235116"/>
    </source>
</evidence>
<evidence type="ECO:0000256" key="4">
    <source>
        <dbReference type="ARBA" id="ARBA00022989"/>
    </source>
</evidence>
<feature type="domain" description="Ancillary SecYEG translocon subunit/Cell division coordinator CpoB TPR" evidence="11">
    <location>
        <begin position="15"/>
        <end position="223"/>
    </location>
</feature>
<protein>
    <recommendedName>
        <fullName evidence="8">Ancillary SecYEG translocon subunit</fullName>
    </recommendedName>
</protein>
<dbReference type="PANTHER" id="PTHR38035">
    <property type="entry name" value="UPF0070 PROTEIN YFGM"/>
    <property type="match status" value="1"/>
</dbReference>
<dbReference type="PIRSF" id="PIRSF006170">
    <property type="entry name" value="YfgM"/>
    <property type="match status" value="1"/>
</dbReference>
<accession>A0A2K9LIA0</accession>
<dbReference type="GO" id="GO:0044877">
    <property type="term" value="F:protein-containing complex binding"/>
    <property type="evidence" value="ECO:0007669"/>
    <property type="project" value="InterPro"/>
</dbReference>
<gene>
    <name evidence="12" type="ORF">Kalk_05440</name>
</gene>
<dbReference type="Gene3D" id="1.25.40.10">
    <property type="entry name" value="Tetratricopeptide repeat domain"/>
    <property type="match status" value="1"/>
</dbReference>
<dbReference type="KEGG" id="kak:Kalk_05440"/>
<comment type="subcellular location">
    <subcellularLocation>
        <location evidence="1">Cell membrane</location>
        <topology evidence="1">Single-pass type II membrane protein</topology>
    </subcellularLocation>
</comment>
<dbReference type="InterPro" id="IPR018704">
    <property type="entry name" value="SecYEG/CpoB_TPR"/>
</dbReference>
<comment type="similarity">
    <text evidence="7">Belongs to the YfgM family.</text>
</comment>
<dbReference type="InterPro" id="IPR026039">
    <property type="entry name" value="YfgM"/>
</dbReference>
<evidence type="ECO:0000256" key="8">
    <source>
        <dbReference type="ARBA" id="ARBA00024235"/>
    </source>
</evidence>
<dbReference type="InterPro" id="IPR019734">
    <property type="entry name" value="TPR_rpt"/>
</dbReference>
<name>A0A2K9LIA0_9GAMM</name>
<sequence length="228" mass="24903">MDVYTTEEQQIEAIKKWWKTNGNSVLIGIALAIAAVLGWQTWSQSTQTNREAAAVLYGQVVEAAKLAEQHRLSGNAEELQGQVATLSHLGEQLKTDYVGSEYAVFGAMMLGKEAMLAGNNEAAASQLQWAMANTASEPTRLIANLRLARVLASMEKYDEALKALDSVQPGAQADAYEEVRGDIYVAMGDQDKARDAYKKAMNLSADRNEGQSRPILKFKYDNLLVAGN</sequence>
<keyword evidence="6" id="KW-0143">Chaperone</keyword>
<organism evidence="12 13">
    <name type="scientific">Ketobacter alkanivorans</name>
    <dbReference type="NCBI Taxonomy" id="1917421"/>
    <lineage>
        <taxon>Bacteria</taxon>
        <taxon>Pseudomonadati</taxon>
        <taxon>Pseudomonadota</taxon>
        <taxon>Gammaproteobacteria</taxon>
        <taxon>Pseudomonadales</taxon>
        <taxon>Ketobacteraceae</taxon>
        <taxon>Ketobacter</taxon>
    </lineage>
</organism>
<dbReference type="PANTHER" id="PTHR38035:SF1">
    <property type="entry name" value="ANCILLARY SECYEG TRANSLOCON SUBUNIT"/>
    <property type="match status" value="1"/>
</dbReference>
<evidence type="ECO:0000256" key="3">
    <source>
        <dbReference type="ARBA" id="ARBA00022692"/>
    </source>
</evidence>
<evidence type="ECO:0000259" key="11">
    <source>
        <dbReference type="Pfam" id="PF09976"/>
    </source>
</evidence>
<feature type="transmembrane region" description="Helical" evidence="10">
    <location>
        <begin position="25"/>
        <end position="42"/>
    </location>
</feature>
<dbReference type="PROSITE" id="PS50005">
    <property type="entry name" value="TPR"/>
    <property type="match status" value="1"/>
</dbReference>
<dbReference type="GO" id="GO:0005886">
    <property type="term" value="C:plasma membrane"/>
    <property type="evidence" value="ECO:0007669"/>
    <property type="project" value="UniProtKB-SubCell"/>
</dbReference>
<keyword evidence="5 10" id="KW-0472">Membrane</keyword>
<dbReference type="AlphaFoldDB" id="A0A2K9LIA0"/>
<dbReference type="SUPFAM" id="SSF48452">
    <property type="entry name" value="TPR-like"/>
    <property type="match status" value="1"/>
</dbReference>
<keyword evidence="3 10" id="KW-0812">Transmembrane</keyword>
<evidence type="ECO:0000256" key="2">
    <source>
        <dbReference type="ARBA" id="ARBA00022475"/>
    </source>
</evidence>
<keyword evidence="13" id="KW-1185">Reference proteome</keyword>
<dbReference type="OrthoDB" id="9789675at2"/>
<evidence type="ECO:0000256" key="7">
    <source>
        <dbReference type="ARBA" id="ARBA00024197"/>
    </source>
</evidence>
<dbReference type="InterPro" id="IPR011990">
    <property type="entry name" value="TPR-like_helical_dom_sf"/>
</dbReference>
<feature type="repeat" description="TPR" evidence="9">
    <location>
        <begin position="174"/>
        <end position="207"/>
    </location>
</feature>
<reference evidence="13" key="1">
    <citation type="submission" date="2017-08" db="EMBL/GenBank/DDBJ databases">
        <title>Direct submision.</title>
        <authorList>
            <person name="Kim S.-J."/>
            <person name="Rhee S.-K."/>
        </authorList>
    </citation>
    <scope>NUCLEOTIDE SEQUENCE [LARGE SCALE GENOMIC DNA]</scope>
    <source>
        <strain evidence="13">GI5</strain>
    </source>
</reference>
<evidence type="ECO:0000256" key="10">
    <source>
        <dbReference type="SAM" id="Phobius"/>
    </source>
</evidence>
<evidence type="ECO:0000256" key="9">
    <source>
        <dbReference type="PROSITE-ProRule" id="PRU00339"/>
    </source>
</evidence>
<evidence type="ECO:0000256" key="1">
    <source>
        <dbReference type="ARBA" id="ARBA00004401"/>
    </source>
</evidence>
<evidence type="ECO:0000256" key="6">
    <source>
        <dbReference type="ARBA" id="ARBA00023186"/>
    </source>
</evidence>